<evidence type="ECO:0000313" key="1">
    <source>
        <dbReference type="EMBL" id="MCW1934555.1"/>
    </source>
</evidence>
<sequence>MEQFLSEIERYAAAAGVMPQSVLRRSCGYGWDVWDAWKRRKSSPTMVNADRVRAWMAANPPLDQAARVEAAE</sequence>
<reference evidence="1 2" key="1">
    <citation type="submission" date="2022-10" db="EMBL/GenBank/DDBJ databases">
        <title>Pararhodobacter sp. nov., isolated from marine algae.</title>
        <authorList>
            <person name="Choi B.J."/>
            <person name="Kim J.M."/>
            <person name="Lee J.K."/>
            <person name="Choi D.G."/>
            <person name="Jeon C.O."/>
        </authorList>
    </citation>
    <scope>NUCLEOTIDE SEQUENCE [LARGE SCALE GENOMIC DNA]</scope>
    <source>
        <strain evidence="1 2">ZQ420</strain>
    </source>
</reference>
<proteinExistence type="predicted"/>
<dbReference type="EMBL" id="JAPDFL010000001">
    <property type="protein sequence ID" value="MCW1934555.1"/>
    <property type="molecule type" value="Genomic_DNA"/>
</dbReference>
<evidence type="ECO:0008006" key="3">
    <source>
        <dbReference type="Google" id="ProtNLM"/>
    </source>
</evidence>
<keyword evidence="2" id="KW-1185">Reference proteome</keyword>
<comment type="caution">
    <text evidence="1">The sequence shown here is derived from an EMBL/GenBank/DDBJ whole genome shotgun (WGS) entry which is preliminary data.</text>
</comment>
<evidence type="ECO:0000313" key="2">
    <source>
        <dbReference type="Proteomes" id="UP001208938"/>
    </source>
</evidence>
<dbReference type="RefSeq" id="WP_264507339.1">
    <property type="nucleotide sequence ID" value="NZ_JAPDFL010000001.1"/>
</dbReference>
<protein>
    <recommendedName>
        <fullName evidence="3">XRE family transcriptional regulator</fullName>
    </recommendedName>
</protein>
<gene>
    <name evidence="1" type="ORF">OKW52_20430</name>
</gene>
<name>A0ABT3H460_9RHOB</name>
<dbReference type="Proteomes" id="UP001208938">
    <property type="component" value="Unassembled WGS sequence"/>
</dbReference>
<organism evidence="1 2">
    <name type="scientific">Pararhodobacter zhoushanensis</name>
    <dbReference type="NCBI Taxonomy" id="2479545"/>
    <lineage>
        <taxon>Bacteria</taxon>
        <taxon>Pseudomonadati</taxon>
        <taxon>Pseudomonadota</taxon>
        <taxon>Alphaproteobacteria</taxon>
        <taxon>Rhodobacterales</taxon>
        <taxon>Paracoccaceae</taxon>
        <taxon>Pararhodobacter</taxon>
    </lineage>
</organism>
<accession>A0ABT3H460</accession>